<reference evidence="1" key="1">
    <citation type="submission" date="2022-10" db="EMBL/GenBank/DDBJ databases">
        <title>Complete genome sequence of Agrobacterium salinitolerans CFBP5507.</title>
        <authorList>
            <person name="Tchabashvili S."/>
            <person name="Yen H.-C."/>
            <person name="Haryono M."/>
            <person name="Lin Y.-C."/>
            <person name="Lai E.-M."/>
            <person name="Kuo C.-H."/>
        </authorList>
    </citation>
    <scope>NUCLEOTIDE SEQUENCE</scope>
    <source>
        <strain evidence="1">CFBP5507</strain>
    </source>
</reference>
<dbReference type="Proteomes" id="UP000298735">
    <property type="component" value="Chromosome Circular"/>
</dbReference>
<dbReference type="AlphaFoldDB" id="A0A4Z1R5T2"/>
<dbReference type="KEGG" id="asal:CFBP5507_07950"/>
<organism evidence="1 2">
    <name type="scientific">Agrobacterium salinitolerans</name>
    <dbReference type="NCBI Taxonomy" id="1183413"/>
    <lineage>
        <taxon>Bacteria</taxon>
        <taxon>Pseudomonadati</taxon>
        <taxon>Pseudomonadota</taxon>
        <taxon>Alphaproteobacteria</taxon>
        <taxon>Hyphomicrobiales</taxon>
        <taxon>Rhizobiaceae</taxon>
        <taxon>Rhizobium/Agrobacterium group</taxon>
        <taxon>Agrobacterium</taxon>
    </lineage>
</organism>
<dbReference type="EMBL" id="CP109968">
    <property type="protein sequence ID" value="UYZ06194.1"/>
    <property type="molecule type" value="Genomic_DNA"/>
</dbReference>
<evidence type="ECO:0000313" key="2">
    <source>
        <dbReference type="Proteomes" id="UP000298735"/>
    </source>
</evidence>
<sequence length="114" mass="12763">MSNSPRFLSEGMSHEEALLSGDPFKQCLARFAVSDFADRMTDFINAELQRGTEVATLMIAMARFHISVHASVAAQTMALPAIETTARMYQEMVGESYLVHVNRIHQQMNEEEPA</sequence>
<proteinExistence type="predicted"/>
<dbReference type="RefSeq" id="WP_137410577.1">
    <property type="nucleotide sequence ID" value="NZ_CP109968.1"/>
</dbReference>
<evidence type="ECO:0000313" key="1">
    <source>
        <dbReference type="EMBL" id="UYZ06194.1"/>
    </source>
</evidence>
<protein>
    <submittedName>
        <fullName evidence="1">Uncharacterized protein</fullName>
    </submittedName>
</protein>
<accession>A0A4Z1R5T2</accession>
<gene>
    <name evidence="1" type="ORF">CFBP5507_07950</name>
</gene>
<name>A0A4Z1R5T2_9HYPH</name>